<comment type="similarity">
    <text evidence="2 5">Belongs to the cyclophilin-type PPIase family.</text>
</comment>
<evidence type="ECO:0000256" key="1">
    <source>
        <dbReference type="ARBA" id="ARBA00002388"/>
    </source>
</evidence>
<dbReference type="InterPro" id="IPR029000">
    <property type="entry name" value="Cyclophilin-like_dom_sf"/>
</dbReference>
<dbReference type="EMBL" id="CP036434">
    <property type="protein sequence ID" value="QDV08973.1"/>
    <property type="molecule type" value="Genomic_DNA"/>
</dbReference>
<dbReference type="CDD" id="cd00317">
    <property type="entry name" value="cyclophilin"/>
    <property type="match status" value="1"/>
</dbReference>
<name>A0A518EY18_9BACT</name>
<keyword evidence="3 5" id="KW-0697">Rotamase</keyword>
<dbReference type="OrthoDB" id="270889at2"/>
<dbReference type="PROSITE" id="PS50072">
    <property type="entry name" value="CSA_PPIASE_2"/>
    <property type="match status" value="1"/>
</dbReference>
<evidence type="ECO:0000256" key="4">
    <source>
        <dbReference type="ARBA" id="ARBA00023235"/>
    </source>
</evidence>
<dbReference type="PANTHER" id="PTHR45625:SF4">
    <property type="entry name" value="PEPTIDYLPROLYL ISOMERASE DOMAIN AND WD REPEAT-CONTAINING PROTEIN 1"/>
    <property type="match status" value="1"/>
</dbReference>
<comment type="catalytic activity">
    <reaction evidence="5">
        <text>[protein]-peptidylproline (omega=180) = [protein]-peptidylproline (omega=0)</text>
        <dbReference type="Rhea" id="RHEA:16237"/>
        <dbReference type="Rhea" id="RHEA-COMP:10747"/>
        <dbReference type="Rhea" id="RHEA-COMP:10748"/>
        <dbReference type="ChEBI" id="CHEBI:83833"/>
        <dbReference type="ChEBI" id="CHEBI:83834"/>
        <dbReference type="EC" id="5.2.1.8"/>
    </reaction>
</comment>
<dbReference type="PROSITE" id="PS00170">
    <property type="entry name" value="CSA_PPIASE_1"/>
    <property type="match status" value="1"/>
</dbReference>
<evidence type="ECO:0000256" key="5">
    <source>
        <dbReference type="RuleBase" id="RU363019"/>
    </source>
</evidence>
<reference evidence="7 8" key="1">
    <citation type="submission" date="2019-02" db="EMBL/GenBank/DDBJ databases">
        <title>Deep-cultivation of Planctomycetes and their phenomic and genomic characterization uncovers novel biology.</title>
        <authorList>
            <person name="Wiegand S."/>
            <person name="Jogler M."/>
            <person name="Boedeker C."/>
            <person name="Pinto D."/>
            <person name="Vollmers J."/>
            <person name="Rivas-Marin E."/>
            <person name="Kohn T."/>
            <person name="Peeters S.H."/>
            <person name="Heuer A."/>
            <person name="Rast P."/>
            <person name="Oberbeckmann S."/>
            <person name="Bunk B."/>
            <person name="Jeske O."/>
            <person name="Meyerdierks A."/>
            <person name="Storesund J.E."/>
            <person name="Kallscheuer N."/>
            <person name="Luecker S."/>
            <person name="Lage O.M."/>
            <person name="Pohl T."/>
            <person name="Merkel B.J."/>
            <person name="Hornburger P."/>
            <person name="Mueller R.-W."/>
            <person name="Bruemmer F."/>
            <person name="Labrenz M."/>
            <person name="Spormann A.M."/>
            <person name="Op den Camp H."/>
            <person name="Overmann J."/>
            <person name="Amann R."/>
            <person name="Jetten M.S.M."/>
            <person name="Mascher T."/>
            <person name="Medema M.H."/>
            <person name="Devos D.P."/>
            <person name="Kaster A.-K."/>
            <person name="Ovreas L."/>
            <person name="Rohde M."/>
            <person name="Galperin M.Y."/>
            <person name="Jogler C."/>
        </authorList>
    </citation>
    <scope>NUCLEOTIDE SEQUENCE [LARGE SCALE GENOMIC DNA]</scope>
    <source>
        <strain evidence="7 8">Poly30</strain>
    </source>
</reference>
<keyword evidence="4 5" id="KW-0413">Isomerase</keyword>
<keyword evidence="8" id="KW-1185">Reference proteome</keyword>
<organism evidence="7 8">
    <name type="scientific">Saltatorellus ferox</name>
    <dbReference type="NCBI Taxonomy" id="2528018"/>
    <lineage>
        <taxon>Bacteria</taxon>
        <taxon>Pseudomonadati</taxon>
        <taxon>Planctomycetota</taxon>
        <taxon>Planctomycetia</taxon>
        <taxon>Planctomycetia incertae sedis</taxon>
        <taxon>Saltatorellus</taxon>
    </lineage>
</organism>
<gene>
    <name evidence="7" type="ORF">Poly30_45290</name>
</gene>
<dbReference type="Gene3D" id="2.40.100.10">
    <property type="entry name" value="Cyclophilin-like"/>
    <property type="match status" value="1"/>
</dbReference>
<dbReference type="AlphaFoldDB" id="A0A518EY18"/>
<accession>A0A518EY18</accession>
<dbReference type="InterPro" id="IPR002130">
    <property type="entry name" value="Cyclophilin-type_PPIase_dom"/>
</dbReference>
<evidence type="ECO:0000256" key="2">
    <source>
        <dbReference type="ARBA" id="ARBA00007365"/>
    </source>
</evidence>
<evidence type="ECO:0000313" key="8">
    <source>
        <dbReference type="Proteomes" id="UP000320390"/>
    </source>
</evidence>
<dbReference type="SUPFAM" id="SSF50891">
    <property type="entry name" value="Cyclophilin-like"/>
    <property type="match status" value="1"/>
</dbReference>
<dbReference type="PRINTS" id="PR00153">
    <property type="entry name" value="CSAPPISMRASE"/>
</dbReference>
<dbReference type="Proteomes" id="UP000320390">
    <property type="component" value="Chromosome"/>
</dbReference>
<dbReference type="InterPro" id="IPR024936">
    <property type="entry name" value="Cyclophilin-type_PPIase"/>
</dbReference>
<dbReference type="InterPro" id="IPR044666">
    <property type="entry name" value="Cyclophilin_A-like"/>
</dbReference>
<dbReference type="InterPro" id="IPR020892">
    <property type="entry name" value="Cyclophilin-type_PPIase_CS"/>
</dbReference>
<dbReference type="EC" id="5.2.1.8" evidence="5"/>
<sequence>MTESQNGVRVRLETSAGNMTLELLPSIAPKHVENFVKLSQDGFYDGTKFHRVVTGFMIQGGDPNTKTGNERSWGTGGPGWTVDAEFNDMHHERGVVSMARSSDPNSAGSQFFLMHGEAEFLDGKYTAFGRIVDGFDVLDTIANADTMQSPGGENSKPLEPVTVHKAIVEEA</sequence>
<dbReference type="RefSeq" id="WP_145202557.1">
    <property type="nucleotide sequence ID" value="NZ_CP036434.1"/>
</dbReference>
<evidence type="ECO:0000256" key="3">
    <source>
        <dbReference type="ARBA" id="ARBA00023110"/>
    </source>
</evidence>
<protein>
    <recommendedName>
        <fullName evidence="5">Peptidyl-prolyl cis-trans isomerase</fullName>
        <shortName evidence="5">PPIase</shortName>
        <ecNumber evidence="5">5.2.1.8</ecNumber>
    </recommendedName>
</protein>
<dbReference type="GO" id="GO:0006457">
    <property type="term" value="P:protein folding"/>
    <property type="evidence" value="ECO:0007669"/>
    <property type="project" value="InterPro"/>
</dbReference>
<feature type="domain" description="PPIase cyclophilin-type" evidence="6">
    <location>
        <begin position="13"/>
        <end position="168"/>
    </location>
</feature>
<dbReference type="GO" id="GO:0003755">
    <property type="term" value="F:peptidyl-prolyl cis-trans isomerase activity"/>
    <property type="evidence" value="ECO:0007669"/>
    <property type="project" value="UniProtKB-UniRule"/>
</dbReference>
<dbReference type="Pfam" id="PF00160">
    <property type="entry name" value="Pro_isomerase"/>
    <property type="match status" value="1"/>
</dbReference>
<dbReference type="PIRSF" id="PIRSF001467">
    <property type="entry name" value="Peptidylpro_ismrse"/>
    <property type="match status" value="1"/>
</dbReference>
<evidence type="ECO:0000313" key="7">
    <source>
        <dbReference type="EMBL" id="QDV08973.1"/>
    </source>
</evidence>
<evidence type="ECO:0000259" key="6">
    <source>
        <dbReference type="PROSITE" id="PS50072"/>
    </source>
</evidence>
<dbReference type="PANTHER" id="PTHR45625">
    <property type="entry name" value="PEPTIDYL-PROLYL CIS-TRANS ISOMERASE-RELATED"/>
    <property type="match status" value="1"/>
</dbReference>
<proteinExistence type="inferred from homology"/>
<comment type="function">
    <text evidence="1 5">PPIases accelerate the folding of proteins. It catalyzes the cis-trans isomerization of proline imidic peptide bonds in oligopeptides.</text>
</comment>